<organism evidence="2 4">
    <name type="scientific">Aneurinibacillus migulanus</name>
    <name type="common">Bacillus migulanus</name>
    <dbReference type="NCBI Taxonomy" id="47500"/>
    <lineage>
        <taxon>Bacteria</taxon>
        <taxon>Bacillati</taxon>
        <taxon>Bacillota</taxon>
        <taxon>Bacilli</taxon>
        <taxon>Bacillales</taxon>
        <taxon>Paenibacillaceae</taxon>
        <taxon>Aneurinibacillus group</taxon>
        <taxon>Aneurinibacillus</taxon>
    </lineage>
</organism>
<evidence type="ECO:0000259" key="1">
    <source>
        <dbReference type="PROSITE" id="PS51352"/>
    </source>
</evidence>
<proteinExistence type="predicted"/>
<dbReference type="PANTHER" id="PTHR43601:SF3">
    <property type="entry name" value="THIOREDOXIN, MITOCHONDRIAL"/>
    <property type="match status" value="1"/>
</dbReference>
<dbReference type="AlphaFoldDB" id="A0A0D1XRF4"/>
<evidence type="ECO:0000313" key="5">
    <source>
        <dbReference type="Proteomes" id="UP000182836"/>
    </source>
</evidence>
<dbReference type="Proteomes" id="UP000037269">
    <property type="component" value="Unassembled WGS sequence"/>
</dbReference>
<dbReference type="EMBL" id="FNED01000019">
    <property type="protein sequence ID" value="SDJ49202.1"/>
    <property type="molecule type" value="Genomic_DNA"/>
</dbReference>
<feature type="domain" description="Thioredoxin" evidence="1">
    <location>
        <begin position="1"/>
        <end position="107"/>
    </location>
</feature>
<dbReference type="STRING" id="47500.AF333_14945"/>
<dbReference type="GO" id="GO:0045454">
    <property type="term" value="P:cell redox homeostasis"/>
    <property type="evidence" value="ECO:0007669"/>
    <property type="project" value="TreeGrafter"/>
</dbReference>
<keyword evidence="4" id="KW-1185">Reference proteome</keyword>
<gene>
    <name evidence="2" type="ORF">AF333_14945</name>
    <name evidence="3" type="ORF">SAMN04487909_11913</name>
</gene>
<protein>
    <submittedName>
        <fullName evidence="2">Thiol-disulfide isomerase</fullName>
    </submittedName>
    <submittedName>
        <fullName evidence="3">Thioredoxin</fullName>
    </submittedName>
</protein>
<dbReference type="PATRIC" id="fig|47500.12.peg.1040"/>
<dbReference type="CDD" id="cd02947">
    <property type="entry name" value="TRX_family"/>
    <property type="match status" value="1"/>
</dbReference>
<evidence type="ECO:0000313" key="3">
    <source>
        <dbReference type="EMBL" id="SDJ49202.1"/>
    </source>
</evidence>
<reference evidence="3 5" key="2">
    <citation type="submission" date="2016-10" db="EMBL/GenBank/DDBJ databases">
        <authorList>
            <person name="de Groot N.N."/>
        </authorList>
    </citation>
    <scope>NUCLEOTIDE SEQUENCE [LARGE SCALE GENOMIC DNA]</scope>
    <source>
        <strain evidence="3 5">DSM 2895</strain>
    </source>
</reference>
<dbReference type="PROSITE" id="PS51352">
    <property type="entry name" value="THIOREDOXIN_2"/>
    <property type="match status" value="1"/>
</dbReference>
<evidence type="ECO:0000313" key="4">
    <source>
        <dbReference type="Proteomes" id="UP000037269"/>
    </source>
</evidence>
<dbReference type="SUPFAM" id="SSF52833">
    <property type="entry name" value="Thioredoxin-like"/>
    <property type="match status" value="1"/>
</dbReference>
<dbReference type="OrthoDB" id="7629852at2"/>
<dbReference type="InterPro" id="IPR036249">
    <property type="entry name" value="Thioredoxin-like_sf"/>
</dbReference>
<keyword evidence="2" id="KW-0413">Isomerase</keyword>
<dbReference type="Pfam" id="PF00085">
    <property type="entry name" value="Thioredoxin"/>
    <property type="match status" value="1"/>
</dbReference>
<dbReference type="PANTHER" id="PTHR43601">
    <property type="entry name" value="THIOREDOXIN, MITOCHONDRIAL"/>
    <property type="match status" value="1"/>
</dbReference>
<dbReference type="GO" id="GO:0016853">
    <property type="term" value="F:isomerase activity"/>
    <property type="evidence" value="ECO:0007669"/>
    <property type="project" value="UniProtKB-KW"/>
</dbReference>
<dbReference type="Proteomes" id="UP000182836">
    <property type="component" value="Unassembled WGS sequence"/>
</dbReference>
<dbReference type="Gene3D" id="3.40.30.10">
    <property type="entry name" value="Glutaredoxin"/>
    <property type="match status" value="1"/>
</dbReference>
<dbReference type="InterPro" id="IPR013766">
    <property type="entry name" value="Thioredoxin_domain"/>
</dbReference>
<evidence type="ECO:0000313" key="2">
    <source>
        <dbReference type="EMBL" id="KON96578.1"/>
    </source>
</evidence>
<accession>A0A0D1XRF4</accession>
<name>A0A0D1XRF4_ANEMI</name>
<sequence length="114" mass="13205">MKEIQTTEQFQEAVQSDTLTIAKFYTDWCPDCHRIDPFMPEVEEAYKDKLIFISVNRDTLPELGEQLNIFGIPSFVAFCRGQELIRFVSRAGKTREEIEAFLERAVQVAEALQK</sequence>
<dbReference type="EMBL" id="LGUG01000004">
    <property type="protein sequence ID" value="KON96578.1"/>
    <property type="molecule type" value="Genomic_DNA"/>
</dbReference>
<reference evidence="2 4" key="1">
    <citation type="submission" date="2015-07" db="EMBL/GenBank/DDBJ databases">
        <title>Fjat-14205 dsm 2895.</title>
        <authorList>
            <person name="Liu B."/>
            <person name="Wang J."/>
            <person name="Zhu Y."/>
            <person name="Liu G."/>
            <person name="Chen Q."/>
            <person name="Chen Z."/>
            <person name="Lan J."/>
            <person name="Che J."/>
            <person name="Ge C."/>
            <person name="Shi H."/>
            <person name="Pan Z."/>
            <person name="Liu X."/>
        </authorList>
    </citation>
    <scope>NUCLEOTIDE SEQUENCE [LARGE SCALE GENOMIC DNA]</scope>
    <source>
        <strain evidence="2 4">DSM 2895</strain>
    </source>
</reference>